<feature type="compositionally biased region" description="Pro residues" evidence="1">
    <location>
        <begin position="223"/>
        <end position="236"/>
    </location>
</feature>
<evidence type="ECO:0000259" key="3">
    <source>
        <dbReference type="Pfam" id="PF00188"/>
    </source>
</evidence>
<feature type="domain" description="SCP" evidence="3">
    <location>
        <begin position="67"/>
        <end position="172"/>
    </location>
</feature>
<name>A0A1G2CHQ8_9BACT</name>
<gene>
    <name evidence="4" type="ORF">A2946_04300</name>
</gene>
<feature type="transmembrane region" description="Helical" evidence="2">
    <location>
        <begin position="287"/>
        <end position="308"/>
    </location>
</feature>
<dbReference type="Gene3D" id="3.40.33.10">
    <property type="entry name" value="CAP"/>
    <property type="match status" value="1"/>
</dbReference>
<evidence type="ECO:0000256" key="1">
    <source>
        <dbReference type="SAM" id="MobiDB-lite"/>
    </source>
</evidence>
<keyword evidence="2" id="KW-0472">Membrane</keyword>
<evidence type="ECO:0000313" key="5">
    <source>
        <dbReference type="Proteomes" id="UP000178348"/>
    </source>
</evidence>
<keyword evidence="2" id="KW-1133">Transmembrane helix</keyword>
<dbReference type="InterPro" id="IPR014044">
    <property type="entry name" value="CAP_dom"/>
</dbReference>
<dbReference type="EMBL" id="MHLB01000054">
    <property type="protein sequence ID" value="OGZ00926.1"/>
    <property type="molecule type" value="Genomic_DNA"/>
</dbReference>
<evidence type="ECO:0000313" key="4">
    <source>
        <dbReference type="EMBL" id="OGZ00926.1"/>
    </source>
</evidence>
<keyword evidence="2" id="KW-0812">Transmembrane</keyword>
<dbReference type="AlphaFoldDB" id="A0A1G2CHQ8"/>
<dbReference type="Pfam" id="PF00188">
    <property type="entry name" value="CAP"/>
    <property type="match status" value="1"/>
</dbReference>
<dbReference type="SUPFAM" id="SSF55797">
    <property type="entry name" value="PR-1-like"/>
    <property type="match status" value="1"/>
</dbReference>
<reference evidence="4 5" key="1">
    <citation type="journal article" date="2016" name="Nat. Commun.">
        <title>Thousands of microbial genomes shed light on interconnected biogeochemical processes in an aquifer system.</title>
        <authorList>
            <person name="Anantharaman K."/>
            <person name="Brown C.T."/>
            <person name="Hug L.A."/>
            <person name="Sharon I."/>
            <person name="Castelle C.J."/>
            <person name="Probst A.J."/>
            <person name="Thomas B.C."/>
            <person name="Singh A."/>
            <person name="Wilkins M.J."/>
            <person name="Karaoz U."/>
            <person name="Brodie E.L."/>
            <person name="Williams K.H."/>
            <person name="Hubbard S.S."/>
            <person name="Banfield J.F."/>
        </authorList>
    </citation>
    <scope>NUCLEOTIDE SEQUENCE [LARGE SCALE GENOMIC DNA]</scope>
</reference>
<feature type="region of interest" description="Disordered" evidence="1">
    <location>
        <begin position="194"/>
        <end position="243"/>
    </location>
</feature>
<feature type="transmembrane region" description="Helical" evidence="2">
    <location>
        <begin position="20"/>
        <end position="42"/>
    </location>
</feature>
<dbReference type="InterPro" id="IPR035940">
    <property type="entry name" value="CAP_sf"/>
</dbReference>
<dbReference type="PANTHER" id="PTHR31157:SF1">
    <property type="entry name" value="SCP DOMAIN-CONTAINING PROTEIN"/>
    <property type="match status" value="1"/>
</dbReference>
<proteinExistence type="predicted"/>
<evidence type="ECO:0000256" key="2">
    <source>
        <dbReference type="SAM" id="Phobius"/>
    </source>
</evidence>
<comment type="caution">
    <text evidence="4">The sequence shown here is derived from an EMBL/GenBank/DDBJ whole genome shotgun (WGS) entry which is preliminary data.</text>
</comment>
<feature type="transmembrane region" description="Helical" evidence="2">
    <location>
        <begin position="314"/>
        <end position="337"/>
    </location>
</feature>
<feature type="compositionally biased region" description="Low complexity" evidence="1">
    <location>
        <begin position="210"/>
        <end position="222"/>
    </location>
</feature>
<dbReference type="PANTHER" id="PTHR31157">
    <property type="entry name" value="SCP DOMAIN-CONTAINING PROTEIN"/>
    <property type="match status" value="1"/>
</dbReference>
<dbReference type="Proteomes" id="UP000178348">
    <property type="component" value="Unassembled WGS sequence"/>
</dbReference>
<organism evidence="4 5">
    <name type="scientific">Candidatus Liptonbacteria bacterium RIFCSPLOWO2_01_FULL_53_13</name>
    <dbReference type="NCBI Taxonomy" id="1798651"/>
    <lineage>
        <taxon>Bacteria</taxon>
        <taxon>Candidatus Liptoniibacteriota</taxon>
    </lineage>
</organism>
<sequence>MRRFIYRIADVFVPSERNGMLPYALHEAGSALYFFFALLLLLSPSYFNISQLASLAEPFKFDATSVVRLINGARTAAGLEPLSLNSVLALTAEKKNEDMFAGQYFAHISPTGKTPWTFLKEDGYAYRAAGENLASDFLTAEDAHAAFMESPTHRANILSPLYSEVGVSVKQGILNGKPTILIAEYFGKPKVASAATGPSSAKATADKPAKTATRAKPAAVSPKPAPTAPLPTPAMTPPTTATAQPLKGDVLGSETPKENLQATAPSGLFARLLNGFAYAKGQIPASFGLKVLAFLALCSLLVATAMLFTRTHDIPFGVGVRAALIFLLLGYAATFGIHPWDGAQITSVAAATV</sequence>
<accession>A0A1G2CHQ8</accession>
<dbReference type="CDD" id="cd05379">
    <property type="entry name" value="CAP_bacterial"/>
    <property type="match status" value="1"/>
</dbReference>
<protein>
    <recommendedName>
        <fullName evidence="3">SCP domain-containing protein</fullName>
    </recommendedName>
</protein>